<keyword evidence="2" id="KW-1185">Reference proteome</keyword>
<dbReference type="Proteomes" id="UP001164250">
    <property type="component" value="Chromosome 10"/>
</dbReference>
<reference evidence="2" key="1">
    <citation type="journal article" date="2023" name="G3 (Bethesda)">
        <title>Genome assembly and association tests identify interacting loci associated with vigor, precocity, and sex in interspecific pistachio rootstocks.</title>
        <authorList>
            <person name="Palmer W."/>
            <person name="Jacygrad E."/>
            <person name="Sagayaradj S."/>
            <person name="Cavanaugh K."/>
            <person name="Han R."/>
            <person name="Bertier L."/>
            <person name="Beede B."/>
            <person name="Kafkas S."/>
            <person name="Golino D."/>
            <person name="Preece J."/>
            <person name="Michelmore R."/>
        </authorList>
    </citation>
    <scope>NUCLEOTIDE SEQUENCE [LARGE SCALE GENOMIC DNA]</scope>
</reference>
<sequence>MKVLIGCDGANSVVGDFLELKPKKLHSSCAVRGFTYFPNGHGFAHELVRTRRDNTLFGMAPVTDNLACWFVVHQWHLQDSKVFKDQEMIKQITPETIKCFPSEKIQLRGTVTVAGDSMHVMAPFLGQGGSFGIEDAVVLARCMARKSIQANNDPKEFKGQKLIE</sequence>
<evidence type="ECO:0000313" key="2">
    <source>
        <dbReference type="Proteomes" id="UP001164250"/>
    </source>
</evidence>
<evidence type="ECO:0000313" key="1">
    <source>
        <dbReference type="EMBL" id="KAJ0087336.1"/>
    </source>
</evidence>
<proteinExistence type="predicted"/>
<gene>
    <name evidence="1" type="ORF">Patl1_06874</name>
</gene>
<protein>
    <submittedName>
        <fullName evidence="1">Uncharacterized protein</fullName>
    </submittedName>
</protein>
<dbReference type="EMBL" id="CM047906">
    <property type="protein sequence ID" value="KAJ0087336.1"/>
    <property type="molecule type" value="Genomic_DNA"/>
</dbReference>
<name>A0ACC1AKV1_9ROSI</name>
<accession>A0ACC1AKV1</accession>
<comment type="caution">
    <text evidence="1">The sequence shown here is derived from an EMBL/GenBank/DDBJ whole genome shotgun (WGS) entry which is preliminary data.</text>
</comment>
<organism evidence="1 2">
    <name type="scientific">Pistacia atlantica</name>
    <dbReference type="NCBI Taxonomy" id="434234"/>
    <lineage>
        <taxon>Eukaryota</taxon>
        <taxon>Viridiplantae</taxon>
        <taxon>Streptophyta</taxon>
        <taxon>Embryophyta</taxon>
        <taxon>Tracheophyta</taxon>
        <taxon>Spermatophyta</taxon>
        <taxon>Magnoliopsida</taxon>
        <taxon>eudicotyledons</taxon>
        <taxon>Gunneridae</taxon>
        <taxon>Pentapetalae</taxon>
        <taxon>rosids</taxon>
        <taxon>malvids</taxon>
        <taxon>Sapindales</taxon>
        <taxon>Anacardiaceae</taxon>
        <taxon>Pistacia</taxon>
    </lineage>
</organism>